<evidence type="ECO:0000259" key="3">
    <source>
        <dbReference type="Pfam" id="PF16344"/>
    </source>
</evidence>
<dbReference type="EMBL" id="QCYK01000001">
    <property type="protein sequence ID" value="PUZ29715.1"/>
    <property type="molecule type" value="Genomic_DNA"/>
</dbReference>
<sequence length="344" mass="38088">MDHEQFTALFRLYISGECTPEQRDLLFDTLQDPAQAAALKPLLDELYEDIRLQVHSPSYVNRWGEIDLLSHPQTPVVPIRSRRRTLAWSAAAAVLVLVAAAGWWMNRSLQPNTVAGLKPPVAAGVKAPVLAATTDIHTSAKEKRLVVLDDSTRIWLNGGSTLRYPAQFDKNKREVYLEGEAYFDVARAAEWPFVVHAAGGVNTLVLGTSFNIKAYPDHKQLIVSVMTGKVRIERNEQAVSTLVKGQELRLSTVSGQVAQHAFTAEQTTGWQEGDMNFNDEPLADILKDLQLAYGVNITLTNPGLADLLLTTGFKKNTSIERTLSIICELADAKYARRSDGFIVY</sequence>
<dbReference type="InterPro" id="IPR012373">
    <property type="entry name" value="Ferrdict_sens_TM"/>
</dbReference>
<evidence type="ECO:0000313" key="4">
    <source>
        <dbReference type="EMBL" id="PUZ29715.1"/>
    </source>
</evidence>
<dbReference type="OrthoDB" id="697544at2"/>
<dbReference type="PIRSF" id="PIRSF018266">
    <property type="entry name" value="FecR"/>
    <property type="match status" value="1"/>
</dbReference>
<evidence type="ECO:0000313" key="5">
    <source>
        <dbReference type="Proteomes" id="UP000244450"/>
    </source>
</evidence>
<name>A0A2T7BPW4_9BACT</name>
<reference evidence="4 5" key="1">
    <citation type="submission" date="2018-04" db="EMBL/GenBank/DDBJ databases">
        <title>Chitinophaga fuyangensis sp. nov., isolated from soil in a chemical factory.</title>
        <authorList>
            <person name="Chen K."/>
        </authorList>
    </citation>
    <scope>NUCLEOTIDE SEQUENCE [LARGE SCALE GENOMIC DNA]</scope>
    <source>
        <strain evidence="4 5">LY-1</strain>
    </source>
</reference>
<evidence type="ECO:0000256" key="1">
    <source>
        <dbReference type="SAM" id="Phobius"/>
    </source>
</evidence>
<keyword evidence="1" id="KW-0472">Membrane</keyword>
<keyword evidence="1" id="KW-1133">Transmembrane helix</keyword>
<evidence type="ECO:0000259" key="2">
    <source>
        <dbReference type="Pfam" id="PF04773"/>
    </source>
</evidence>
<dbReference type="AlphaFoldDB" id="A0A2T7BPW4"/>
<keyword evidence="5" id="KW-1185">Reference proteome</keyword>
<feature type="transmembrane region" description="Helical" evidence="1">
    <location>
        <begin position="86"/>
        <end position="105"/>
    </location>
</feature>
<dbReference type="GO" id="GO:0016989">
    <property type="term" value="F:sigma factor antagonist activity"/>
    <property type="evidence" value="ECO:0007669"/>
    <property type="project" value="TreeGrafter"/>
</dbReference>
<dbReference type="Gene3D" id="2.60.120.1440">
    <property type="match status" value="1"/>
</dbReference>
<dbReference type="InterPro" id="IPR006860">
    <property type="entry name" value="FecR"/>
</dbReference>
<dbReference type="Pfam" id="PF16344">
    <property type="entry name" value="FecR_C"/>
    <property type="match status" value="1"/>
</dbReference>
<protein>
    <recommendedName>
        <fullName evidence="6">FecR protein domain-containing protein</fullName>
    </recommendedName>
</protein>
<dbReference type="Proteomes" id="UP000244450">
    <property type="component" value="Unassembled WGS sequence"/>
</dbReference>
<organism evidence="4 5">
    <name type="scientific">Chitinophaga parva</name>
    <dbReference type="NCBI Taxonomy" id="2169414"/>
    <lineage>
        <taxon>Bacteria</taxon>
        <taxon>Pseudomonadati</taxon>
        <taxon>Bacteroidota</taxon>
        <taxon>Chitinophagia</taxon>
        <taxon>Chitinophagales</taxon>
        <taxon>Chitinophagaceae</taxon>
        <taxon>Chitinophaga</taxon>
    </lineage>
</organism>
<feature type="domain" description="Protein FecR C-terminal" evidence="3">
    <location>
        <begin position="275"/>
        <end position="339"/>
    </location>
</feature>
<accession>A0A2T7BPW4</accession>
<comment type="caution">
    <text evidence="4">The sequence shown here is derived from an EMBL/GenBank/DDBJ whole genome shotgun (WGS) entry which is preliminary data.</text>
</comment>
<keyword evidence="1" id="KW-0812">Transmembrane</keyword>
<dbReference type="PANTHER" id="PTHR30273">
    <property type="entry name" value="PERIPLASMIC SIGNAL SENSOR AND SIGMA FACTOR ACTIVATOR FECR-RELATED"/>
    <property type="match status" value="1"/>
</dbReference>
<gene>
    <name evidence="4" type="ORF">DCC81_09825</name>
</gene>
<dbReference type="Pfam" id="PF04773">
    <property type="entry name" value="FecR"/>
    <property type="match status" value="1"/>
</dbReference>
<dbReference type="InterPro" id="IPR032508">
    <property type="entry name" value="FecR_C"/>
</dbReference>
<evidence type="ECO:0008006" key="6">
    <source>
        <dbReference type="Google" id="ProtNLM"/>
    </source>
</evidence>
<dbReference type="Gene3D" id="3.55.50.30">
    <property type="match status" value="1"/>
</dbReference>
<dbReference type="RefSeq" id="WP_108686353.1">
    <property type="nucleotide sequence ID" value="NZ_QCYK01000001.1"/>
</dbReference>
<dbReference type="PANTHER" id="PTHR30273:SF2">
    <property type="entry name" value="PROTEIN FECR"/>
    <property type="match status" value="1"/>
</dbReference>
<proteinExistence type="predicted"/>
<feature type="domain" description="FecR protein" evidence="2">
    <location>
        <begin position="135"/>
        <end position="231"/>
    </location>
</feature>